<accession>A0A9K3PDM5</accession>
<evidence type="ECO:0000313" key="3">
    <source>
        <dbReference type="Proteomes" id="UP000693970"/>
    </source>
</evidence>
<feature type="compositionally biased region" description="Basic and acidic residues" evidence="1">
    <location>
        <begin position="69"/>
        <end position="79"/>
    </location>
</feature>
<dbReference type="AlphaFoldDB" id="A0A9K3PDM5"/>
<dbReference type="EMBL" id="JAGRRH010000024">
    <property type="protein sequence ID" value="KAG7342821.1"/>
    <property type="molecule type" value="Genomic_DNA"/>
</dbReference>
<gene>
    <name evidence="2" type="ORF">IV203_020765</name>
</gene>
<feature type="compositionally biased region" description="Polar residues" evidence="1">
    <location>
        <begin position="158"/>
        <end position="172"/>
    </location>
</feature>
<keyword evidence="3" id="KW-1185">Reference proteome</keyword>
<feature type="compositionally biased region" description="Polar residues" evidence="1">
    <location>
        <begin position="58"/>
        <end position="68"/>
    </location>
</feature>
<feature type="compositionally biased region" description="Basic residues" evidence="1">
    <location>
        <begin position="80"/>
        <end position="92"/>
    </location>
</feature>
<dbReference type="Proteomes" id="UP000693970">
    <property type="component" value="Unassembled WGS sequence"/>
</dbReference>
<reference evidence="2" key="1">
    <citation type="journal article" date="2021" name="Sci. Rep.">
        <title>Diploid genomic architecture of Nitzschia inconspicua, an elite biomass production diatom.</title>
        <authorList>
            <person name="Oliver A."/>
            <person name="Podell S."/>
            <person name="Pinowska A."/>
            <person name="Traller J.C."/>
            <person name="Smith S.R."/>
            <person name="McClure R."/>
            <person name="Beliaev A."/>
            <person name="Bohutskyi P."/>
            <person name="Hill E.A."/>
            <person name="Rabines A."/>
            <person name="Zheng H."/>
            <person name="Allen L.Z."/>
            <person name="Kuo A."/>
            <person name="Grigoriev I.V."/>
            <person name="Allen A.E."/>
            <person name="Hazlebeck D."/>
            <person name="Allen E.E."/>
        </authorList>
    </citation>
    <scope>NUCLEOTIDE SEQUENCE</scope>
    <source>
        <strain evidence="2">Hildebrandi</strain>
    </source>
</reference>
<dbReference type="OrthoDB" id="10596266at2759"/>
<organism evidence="2 3">
    <name type="scientific">Nitzschia inconspicua</name>
    <dbReference type="NCBI Taxonomy" id="303405"/>
    <lineage>
        <taxon>Eukaryota</taxon>
        <taxon>Sar</taxon>
        <taxon>Stramenopiles</taxon>
        <taxon>Ochrophyta</taxon>
        <taxon>Bacillariophyta</taxon>
        <taxon>Bacillariophyceae</taxon>
        <taxon>Bacillariophycidae</taxon>
        <taxon>Bacillariales</taxon>
        <taxon>Bacillariaceae</taxon>
        <taxon>Nitzschia</taxon>
    </lineage>
</organism>
<reference evidence="2" key="2">
    <citation type="submission" date="2021-04" db="EMBL/GenBank/DDBJ databases">
        <authorList>
            <person name="Podell S."/>
        </authorList>
    </citation>
    <scope>NUCLEOTIDE SEQUENCE</scope>
    <source>
        <strain evidence="2">Hildebrandi</strain>
    </source>
</reference>
<proteinExistence type="predicted"/>
<feature type="compositionally biased region" description="Basic and acidic residues" evidence="1">
    <location>
        <begin position="108"/>
        <end position="127"/>
    </location>
</feature>
<feature type="region of interest" description="Disordered" evidence="1">
    <location>
        <begin position="58"/>
        <end position="178"/>
    </location>
</feature>
<name>A0A9K3PDM5_9STRA</name>
<feature type="compositionally biased region" description="Polar residues" evidence="1">
    <location>
        <begin position="130"/>
        <end position="146"/>
    </location>
</feature>
<evidence type="ECO:0000256" key="1">
    <source>
        <dbReference type="SAM" id="MobiDB-lite"/>
    </source>
</evidence>
<sequence>MRASSYALRTAVRSRTPRSFPQIGCQPLSSLAAQRVLMPSGGCAHFIYDPALNRQQIQHGRSQFSTSVKEARRKAFTERQKRKAERQKHKFVRKDVAGEKRGKPRLRGSKDESKTTKESRLNSDRYENPPTVTEKTECSGTASSLMENWEDATIGGKSPSSRGRNPHSSALSSVGDRPQQEYNYKQLRLKEIQRIFFETLSDYRDVWNPSSQRSGSKTEFSQNWQRAFQFQHPPLSIVSWEMVVQSEELFRLLCTLQHDLFVACASLAEYSQNSSFNFEGVHNYSGDISPSAGQDLMCSLLSFWESMRKERTIVVNHCRPKIEKSSTESKSSVADTKRSAGWTNWLESVIGVQNSSNQEIPIIAHEDAAYGPTPYHYTKLVGRLFFNFDLVVESKSYSQSGEGEESETSTISSENRAMLEKRANAIQVLVDQCQSAKNISSKAVRLLIRAHAEVGTLEAAQQGERVYNTYPQFQKNLLWYVLLGYLNVIEEQVKSIKKSSEHDYSTLSKIGFPAKQATNRICELVSGKHSSEPSEFQACAGLGFQALTTIAPYAETMSGFYDRLHSLGILKFGPKAWEALIQPKSDSLGAETLNRVLHPRDHKILNQLILIYAMDEKYLDRALSILDIAFERFSLQELKKSFNRETFHSLLQSLVKRQKERVRKESGQCSHSGVGVSRESDSDPELAIAFHIADKMMVECTWFPNNQTFFHLFRLTTRSGYDSDRVRTRLEACRLLSNDLPIEQNAEAILAPPYPLNPVKAAKFALNAWVAVAEKNGGEVPPGESDPSERAWAILSSLRIASRPLFLPAETVMDIYDPTSAPDTPTYILVLKICSRVRSKTSRAVTLKILDIVEEEGIISEGSICLTLVRAINNSSDMEDRVKLTKRVYELVTQDEKAASKGSIQKGFEGQIGYFRRQHPILYEKYLAPLLDSEESEADPEASFSP</sequence>
<protein>
    <submittedName>
        <fullName evidence="2">Uncharacterized protein</fullName>
    </submittedName>
</protein>
<comment type="caution">
    <text evidence="2">The sequence shown here is derived from an EMBL/GenBank/DDBJ whole genome shotgun (WGS) entry which is preliminary data.</text>
</comment>
<evidence type="ECO:0000313" key="2">
    <source>
        <dbReference type="EMBL" id="KAG7342821.1"/>
    </source>
</evidence>